<gene>
    <name evidence="2" type="ORF">ATNIH1004_004546</name>
</gene>
<organism evidence="2 3">
    <name type="scientific">Aspergillus tanneri</name>
    <dbReference type="NCBI Taxonomy" id="1220188"/>
    <lineage>
        <taxon>Eukaryota</taxon>
        <taxon>Fungi</taxon>
        <taxon>Dikarya</taxon>
        <taxon>Ascomycota</taxon>
        <taxon>Pezizomycotina</taxon>
        <taxon>Eurotiomycetes</taxon>
        <taxon>Eurotiomycetidae</taxon>
        <taxon>Eurotiales</taxon>
        <taxon>Aspergillaceae</taxon>
        <taxon>Aspergillus</taxon>
        <taxon>Aspergillus subgen. Circumdati</taxon>
    </lineage>
</organism>
<dbReference type="RefSeq" id="XP_033428022.1">
    <property type="nucleotide sequence ID" value="XM_033569216.1"/>
</dbReference>
<accession>A0A5M9MNN9</accession>
<evidence type="ECO:0000313" key="3">
    <source>
        <dbReference type="Proteomes" id="UP000324241"/>
    </source>
</evidence>
<comment type="caution">
    <text evidence="2">The sequence shown here is derived from an EMBL/GenBank/DDBJ whole genome shotgun (WGS) entry which is preliminary data.</text>
</comment>
<proteinExistence type="predicted"/>
<keyword evidence="1" id="KW-0732">Signal</keyword>
<evidence type="ECO:0000313" key="2">
    <source>
        <dbReference type="EMBL" id="KAA8648661.1"/>
    </source>
</evidence>
<dbReference type="AlphaFoldDB" id="A0A5M9MNN9"/>
<name>A0A5M9MNN9_9EURO</name>
<feature type="signal peptide" evidence="1">
    <location>
        <begin position="1"/>
        <end position="18"/>
    </location>
</feature>
<dbReference type="Proteomes" id="UP000324241">
    <property type="component" value="Unassembled WGS sequence"/>
</dbReference>
<sequence>MHLLSILVLLSRTTLTHSQLYAARALITSSLEINNPVPCQIIETCDLGFTKCPNFPGYCESGALCAIAVEPAMSPAWDVLAVIRVKNAQRLLRRVSRYHRCLPSVINMKVPCVYCYCHSFGSPPPEADGRGITGTRGPMAGDASAYTDAGTVLWWDRTLGAVVFGGLVWVIMGF</sequence>
<feature type="chain" id="PRO_5024310403" evidence="1">
    <location>
        <begin position="19"/>
        <end position="174"/>
    </location>
</feature>
<dbReference type="EMBL" id="QUQM01000003">
    <property type="protein sequence ID" value="KAA8648661.1"/>
    <property type="molecule type" value="Genomic_DNA"/>
</dbReference>
<reference evidence="2 3" key="1">
    <citation type="submission" date="2019-08" db="EMBL/GenBank/DDBJ databases">
        <title>The genome sequence of a newly discovered highly antifungal drug resistant Aspergillus species, Aspergillus tanneri NIH 1004.</title>
        <authorList>
            <person name="Mounaud S."/>
            <person name="Singh I."/>
            <person name="Joardar V."/>
            <person name="Pakala S."/>
            <person name="Pakala S."/>
            <person name="Venepally P."/>
            <person name="Chung J.K."/>
            <person name="Losada L."/>
            <person name="Nierman W.C."/>
        </authorList>
    </citation>
    <scope>NUCLEOTIDE SEQUENCE [LARGE SCALE GENOMIC DNA]</scope>
    <source>
        <strain evidence="2 3">NIH1004</strain>
    </source>
</reference>
<dbReference type="GeneID" id="54327248"/>
<dbReference type="VEuPathDB" id="FungiDB:EYZ11_010812"/>
<evidence type="ECO:0000256" key="1">
    <source>
        <dbReference type="SAM" id="SignalP"/>
    </source>
</evidence>
<protein>
    <submittedName>
        <fullName evidence="2">Uncharacterized protein</fullName>
    </submittedName>
</protein>